<dbReference type="SUPFAM" id="SSF46785">
    <property type="entry name" value="Winged helix' DNA-binding domain"/>
    <property type="match status" value="1"/>
</dbReference>
<dbReference type="EMBL" id="JACHMP010000001">
    <property type="protein sequence ID" value="MBB5822991.1"/>
    <property type="molecule type" value="Genomic_DNA"/>
</dbReference>
<reference evidence="2 3" key="1">
    <citation type="submission" date="2020-08" db="EMBL/GenBank/DDBJ databases">
        <title>Sequencing the genomes of 1000 actinobacteria strains.</title>
        <authorList>
            <person name="Klenk H.-P."/>
        </authorList>
    </citation>
    <scope>NUCLEOTIDE SEQUENCE [LARGE SCALE GENOMIC DNA]</scope>
    <source>
        <strain evidence="2 3">DSM 46887</strain>
    </source>
</reference>
<evidence type="ECO:0000313" key="3">
    <source>
        <dbReference type="Proteomes" id="UP000540685"/>
    </source>
</evidence>
<dbReference type="InterPro" id="IPR036388">
    <property type="entry name" value="WH-like_DNA-bd_sf"/>
</dbReference>
<keyword evidence="2" id="KW-0238">DNA-binding</keyword>
<accession>A0A7W9ILV5</accession>
<evidence type="ECO:0000313" key="2">
    <source>
        <dbReference type="EMBL" id="MBB5822991.1"/>
    </source>
</evidence>
<feature type="domain" description="Transcription regulator PadR N-terminal" evidence="1">
    <location>
        <begin position="22"/>
        <end position="82"/>
    </location>
</feature>
<organism evidence="2 3">
    <name type="scientific">Streptosporangium becharense</name>
    <dbReference type="NCBI Taxonomy" id="1816182"/>
    <lineage>
        <taxon>Bacteria</taxon>
        <taxon>Bacillati</taxon>
        <taxon>Actinomycetota</taxon>
        <taxon>Actinomycetes</taxon>
        <taxon>Streptosporangiales</taxon>
        <taxon>Streptosporangiaceae</taxon>
        <taxon>Streptosporangium</taxon>
    </lineage>
</organism>
<dbReference type="InterPro" id="IPR036390">
    <property type="entry name" value="WH_DNA-bd_sf"/>
</dbReference>
<dbReference type="Proteomes" id="UP000540685">
    <property type="component" value="Unassembled WGS sequence"/>
</dbReference>
<name>A0A7W9ILV5_9ACTN</name>
<dbReference type="AlphaFoldDB" id="A0A7W9ILV5"/>
<proteinExistence type="predicted"/>
<gene>
    <name evidence="2" type="ORF">F4562_006053</name>
</gene>
<dbReference type="GO" id="GO:0003677">
    <property type="term" value="F:DNA binding"/>
    <property type="evidence" value="ECO:0007669"/>
    <property type="project" value="UniProtKB-KW"/>
</dbReference>
<keyword evidence="3" id="KW-1185">Reference proteome</keyword>
<dbReference type="Gene3D" id="1.10.10.10">
    <property type="entry name" value="Winged helix-like DNA-binding domain superfamily/Winged helix DNA-binding domain"/>
    <property type="match status" value="1"/>
</dbReference>
<dbReference type="RefSeq" id="WP_184539863.1">
    <property type="nucleotide sequence ID" value="NZ_JACHMP010000001.1"/>
</dbReference>
<dbReference type="InterPro" id="IPR005149">
    <property type="entry name" value="Tscrpt_reg_PadR_N"/>
</dbReference>
<dbReference type="Pfam" id="PF03551">
    <property type="entry name" value="PadR"/>
    <property type="match status" value="1"/>
</dbReference>
<evidence type="ECO:0000259" key="1">
    <source>
        <dbReference type="Pfam" id="PF03551"/>
    </source>
</evidence>
<comment type="caution">
    <text evidence="2">The sequence shown here is derived from an EMBL/GenBank/DDBJ whole genome shotgun (WGS) entry which is preliminary data.</text>
</comment>
<sequence>MPPQITLAVATILGAFLDDPGRDRYGYDLMKETGFPSGKIYPLLARLQGAGWLTVTEEDIDPAVAGRPARRGYRLTTEGVRVARLELAKLSERLRPPPGLRTLRPEKGLR</sequence>
<protein>
    <submittedName>
        <fullName evidence="2">DNA-binding PadR family transcriptional regulator</fullName>
    </submittedName>
</protein>